<organism evidence="1 2">
    <name type="scientific">Natrinema saccharevitans</name>
    <dbReference type="NCBI Taxonomy" id="301967"/>
    <lineage>
        <taxon>Archaea</taxon>
        <taxon>Methanobacteriati</taxon>
        <taxon>Methanobacteriota</taxon>
        <taxon>Stenosarchaea group</taxon>
        <taxon>Halobacteria</taxon>
        <taxon>Halobacteriales</taxon>
        <taxon>Natrialbaceae</taxon>
        <taxon>Natrinema</taxon>
    </lineage>
</organism>
<dbReference type="Proteomes" id="UP000189370">
    <property type="component" value="Unassembled WGS sequence"/>
</dbReference>
<dbReference type="RefSeq" id="WP_076145361.1">
    <property type="nucleotide sequence ID" value="NZ_LWLN01000001.1"/>
</dbReference>
<sequence length="170" mass="18142">MNRLISAFGLLLIVLGVALGSVQFGAFDQVVAERDASVNVAGESEAYLSVQGEYNSEGISNYDCFLGFICFPDDQPQTVSRLENRYATAYSNLGIEVDTVEGASDDTLEVSEAPTNLPEGETGEVVVSCSGTTTAEGTGDVTLRIGVSEPIYIHQKTTIQDVSYDCDADY</sequence>
<name>A0A1S8AWK1_9EURY</name>
<dbReference type="EMBL" id="LWLN01000001">
    <property type="protein sequence ID" value="OLZ40929.1"/>
    <property type="molecule type" value="Genomic_DNA"/>
</dbReference>
<dbReference type="AlphaFoldDB" id="A0A1S8AWK1"/>
<evidence type="ECO:0000313" key="2">
    <source>
        <dbReference type="Proteomes" id="UP000189370"/>
    </source>
</evidence>
<gene>
    <name evidence="1" type="ORF">A6E15_07955</name>
</gene>
<proteinExistence type="predicted"/>
<reference evidence="2" key="1">
    <citation type="submission" date="2016-04" db="EMBL/GenBank/DDBJ databases">
        <authorList>
            <person name="Chen S.-C."/>
            <person name="Lai M.-C."/>
        </authorList>
    </citation>
    <scope>NUCLEOTIDE SEQUENCE [LARGE SCALE GENOMIC DNA]</scope>
    <source>
        <strain evidence="2">AB14</strain>
    </source>
</reference>
<evidence type="ECO:0000313" key="1">
    <source>
        <dbReference type="EMBL" id="OLZ40929.1"/>
    </source>
</evidence>
<comment type="caution">
    <text evidence="1">The sequence shown here is derived from an EMBL/GenBank/DDBJ whole genome shotgun (WGS) entry which is preliminary data.</text>
</comment>
<protein>
    <submittedName>
        <fullName evidence="1">Uncharacterized protein</fullName>
    </submittedName>
</protein>
<accession>A0A1S8AWK1</accession>
<dbReference type="OrthoDB" id="177043at2157"/>
<keyword evidence="2" id="KW-1185">Reference proteome</keyword>